<dbReference type="KEGG" id="ccu:Ccur_03950"/>
<accession>C7MMH8</accession>
<evidence type="ECO:0000259" key="1">
    <source>
        <dbReference type="Pfam" id="PF01471"/>
    </source>
</evidence>
<dbReference type="SUPFAM" id="SSF47090">
    <property type="entry name" value="PGBD-like"/>
    <property type="match status" value="2"/>
</dbReference>
<feature type="domain" description="Peptidoglycan binding-like" evidence="1">
    <location>
        <begin position="14"/>
        <end position="69"/>
    </location>
</feature>
<dbReference type="AlphaFoldDB" id="C7MMH8"/>
<gene>
    <name evidence="2" type="ordered locus">Ccur_03950</name>
</gene>
<dbReference type="Gene3D" id="1.10.101.10">
    <property type="entry name" value="PGBD-like superfamily/PGBD"/>
    <property type="match status" value="2"/>
</dbReference>
<evidence type="ECO:0000313" key="3">
    <source>
        <dbReference type="Proteomes" id="UP000000954"/>
    </source>
</evidence>
<dbReference type="OrthoDB" id="9810670at2"/>
<protein>
    <submittedName>
        <fullName evidence="2">Putative peptidoglycan-binding domain-containing protein</fullName>
    </submittedName>
</protein>
<proteinExistence type="predicted"/>
<keyword evidence="3" id="KW-1185">Reference proteome</keyword>
<name>C7MMH8_CRYCD</name>
<dbReference type="STRING" id="469378.Ccur_03950"/>
<evidence type="ECO:0000313" key="2">
    <source>
        <dbReference type="EMBL" id="ACU94118.1"/>
    </source>
</evidence>
<dbReference type="EMBL" id="CP001682">
    <property type="protein sequence ID" value="ACU94118.1"/>
    <property type="molecule type" value="Genomic_DNA"/>
</dbReference>
<dbReference type="InterPro" id="IPR036366">
    <property type="entry name" value="PGBDSf"/>
</dbReference>
<feature type="domain" description="Peptidoglycan binding-like" evidence="1">
    <location>
        <begin position="90"/>
        <end position="144"/>
    </location>
</feature>
<dbReference type="InterPro" id="IPR036365">
    <property type="entry name" value="PGBD-like_sf"/>
</dbReference>
<dbReference type="RefSeq" id="WP_012802806.1">
    <property type="nucleotide sequence ID" value="NC_013170.1"/>
</dbReference>
<sequence>MAAMETIRKHDASAAVQDVQEKLASLGYLGTKQVTGTFDDATIAALKAFCKDSGFPPRDEVDDKVWALLLDATFRLGDRTLYLRMPYFHGNDVAELQQALDALGFATSTDGMFGAHTELALRLFQMNMGLPSDGIAGSFTFRAIANLHHSWEGKPGPQAAKHVGFARAASVLEHNALCLFGTDEFTRSVAARMSNLALATNPASKIVSAENLLVAPDNEMFLVHIVADEAQKSDKAPFVLYESEETLPLRLAAAFAAASQVPPRLAICLPGTQWADAGVGRSAQHYAITLLDAICSALASDAQ</sequence>
<dbReference type="Pfam" id="PF01471">
    <property type="entry name" value="PG_binding_1"/>
    <property type="match status" value="2"/>
</dbReference>
<organism evidence="2 3">
    <name type="scientific">Cryptobacterium curtum (strain ATCC 700683 / DSM 15641 / CCUG 43107 / 12-3)</name>
    <dbReference type="NCBI Taxonomy" id="469378"/>
    <lineage>
        <taxon>Bacteria</taxon>
        <taxon>Bacillati</taxon>
        <taxon>Actinomycetota</taxon>
        <taxon>Coriobacteriia</taxon>
        <taxon>Eggerthellales</taxon>
        <taxon>Eggerthellaceae</taxon>
        <taxon>Cryptobacterium</taxon>
    </lineage>
</organism>
<reference evidence="2 3" key="1">
    <citation type="journal article" date="2009" name="Stand. Genomic Sci.">
        <title>Complete genome sequence of Cryptobacterium curtum type strain (12-3).</title>
        <authorList>
            <person name="Mavrommatis K."/>
            <person name="Pukall R."/>
            <person name="Rohde C."/>
            <person name="Chen F."/>
            <person name="Sims D."/>
            <person name="Brettin T."/>
            <person name="Kuske C."/>
            <person name="Detter J.C."/>
            <person name="Han C."/>
            <person name="Lapidus A."/>
            <person name="Copeland A."/>
            <person name="Glavina Del Rio T."/>
            <person name="Nolan M."/>
            <person name="Lucas S."/>
            <person name="Tice H."/>
            <person name="Cheng J.F."/>
            <person name="Bruce D."/>
            <person name="Goodwin L."/>
            <person name="Pitluck S."/>
            <person name="Ovchinnikova G."/>
            <person name="Pati A."/>
            <person name="Ivanova N."/>
            <person name="Chen A."/>
            <person name="Palaniappan K."/>
            <person name="Chain P."/>
            <person name="D'haeseleer P."/>
            <person name="Goker M."/>
            <person name="Bristow J."/>
            <person name="Eisen J.A."/>
            <person name="Markowitz V."/>
            <person name="Hugenholtz P."/>
            <person name="Rohde M."/>
            <person name="Klenk H.P."/>
            <person name="Kyrpides N.C."/>
        </authorList>
    </citation>
    <scope>NUCLEOTIDE SEQUENCE [LARGE SCALE GENOMIC DNA]</scope>
    <source>
        <strain evidence="3">ATCC 700683 / DSM 15641 / 12-3</strain>
    </source>
</reference>
<dbReference type="Proteomes" id="UP000000954">
    <property type="component" value="Chromosome"/>
</dbReference>
<dbReference type="InterPro" id="IPR002477">
    <property type="entry name" value="Peptidoglycan-bd-like"/>
</dbReference>
<dbReference type="eggNOG" id="COG3409">
    <property type="taxonomic scope" value="Bacteria"/>
</dbReference>
<dbReference type="HOGENOM" id="CLU_079821_0_0_11"/>